<dbReference type="Proteomes" id="UP000256774">
    <property type="component" value="Unassembled WGS sequence"/>
</dbReference>
<accession>A0A3E0H348</accession>
<dbReference type="InterPro" id="IPR016516">
    <property type="entry name" value="UCP07580"/>
</dbReference>
<reference evidence="2 3" key="1">
    <citation type="submission" date="2018-08" db="EMBL/GenBank/DDBJ databases">
        <title>Genomic Encyclopedia of Type Strains, Phase IV (KMG-IV): sequencing the most valuable type-strain genomes for metagenomic binning, comparative biology and taxonomic classification.</title>
        <authorList>
            <person name="Goeker M."/>
        </authorList>
    </citation>
    <scope>NUCLEOTIDE SEQUENCE [LARGE SCALE GENOMIC DNA]</scope>
    <source>
        <strain evidence="2 3">DSM 26022</strain>
    </source>
</reference>
<dbReference type="AlphaFoldDB" id="A0A3E0H348"/>
<organism evidence="2 3">
    <name type="scientific">Paraperlucidibaca baekdonensis</name>
    <dbReference type="NCBI Taxonomy" id="748120"/>
    <lineage>
        <taxon>Bacteria</taxon>
        <taxon>Pseudomonadati</taxon>
        <taxon>Pseudomonadota</taxon>
        <taxon>Gammaproteobacteria</taxon>
        <taxon>Moraxellales</taxon>
        <taxon>Moraxellaceae</taxon>
        <taxon>Paraperlucidibaca</taxon>
    </lineage>
</organism>
<evidence type="ECO:0000256" key="1">
    <source>
        <dbReference type="SAM" id="Phobius"/>
    </source>
</evidence>
<evidence type="ECO:0008006" key="4">
    <source>
        <dbReference type="Google" id="ProtNLM"/>
    </source>
</evidence>
<feature type="transmembrane region" description="Helical" evidence="1">
    <location>
        <begin position="190"/>
        <end position="212"/>
    </location>
</feature>
<proteinExistence type="predicted"/>
<dbReference type="EMBL" id="QUNR01000003">
    <property type="protein sequence ID" value="REH37739.1"/>
    <property type="molecule type" value="Genomic_DNA"/>
</dbReference>
<comment type="caution">
    <text evidence="2">The sequence shown here is derived from an EMBL/GenBank/DDBJ whole genome shotgun (WGS) entry which is preliminary data.</text>
</comment>
<dbReference type="PIRSF" id="PIRSF007580">
    <property type="entry name" value="UCP07580"/>
    <property type="match status" value="1"/>
</dbReference>
<keyword evidence="1" id="KW-0812">Transmembrane</keyword>
<protein>
    <recommendedName>
        <fullName evidence="4">Metal-dependent hydrolase</fullName>
    </recommendedName>
</protein>
<evidence type="ECO:0000313" key="2">
    <source>
        <dbReference type="EMBL" id="REH37739.1"/>
    </source>
</evidence>
<sequence length="289" mass="32790">MTHINTPDVIHITPTRMDFQFDNVPRHWVFNDAFSTQFLSTLSTLFPVGERFFVDSVRQLREHAPDQAAHKAISGFIGQEAMHSLEHVSLNNMLEAKGLPALRAEKFTLGLLNFGRRIFTKRQQLAITVALEHFTAIIANRLLSDTSVMDGFAPEMQPVWMWHAIEETEHKAVAFDLYKNVPGNSYAERVVFQVVASVILAAVVAAFQLQFMKRDKTLFSLKTWAFGVNKLFGFNGVISGLIPEYLDFFKRDFHPWEHENSALVAYWREKLDAIATPVPLNGRAKAKAA</sequence>
<evidence type="ECO:0000313" key="3">
    <source>
        <dbReference type="Proteomes" id="UP000256774"/>
    </source>
</evidence>
<dbReference type="PANTHER" id="PTHR39456">
    <property type="entry name" value="METAL-DEPENDENT HYDROLASE"/>
    <property type="match status" value="1"/>
</dbReference>
<dbReference type="Pfam" id="PF10118">
    <property type="entry name" value="Metal_hydrol"/>
    <property type="match status" value="1"/>
</dbReference>
<keyword evidence="3" id="KW-1185">Reference proteome</keyword>
<keyword evidence="1" id="KW-1133">Transmembrane helix</keyword>
<gene>
    <name evidence="2" type="ORF">DFR26_1521</name>
</gene>
<keyword evidence="1" id="KW-0472">Membrane</keyword>
<dbReference type="OrthoDB" id="4760165at2"/>
<dbReference type="PANTHER" id="PTHR39456:SF1">
    <property type="entry name" value="METAL-DEPENDENT HYDROLASE"/>
    <property type="match status" value="1"/>
</dbReference>
<dbReference type="RefSeq" id="WP_116208351.1">
    <property type="nucleotide sequence ID" value="NZ_QUNR01000003.1"/>
</dbReference>
<name>A0A3E0H348_9GAMM</name>